<dbReference type="InterPro" id="IPR041458">
    <property type="entry name" value="Rv3651-like_N"/>
</dbReference>
<keyword evidence="3" id="KW-1185">Reference proteome</keyword>
<proteinExistence type="predicted"/>
<feature type="domain" description="Rv3651-like N-terminal" evidence="1">
    <location>
        <begin position="2"/>
        <end position="81"/>
    </location>
</feature>
<reference evidence="2 3" key="1">
    <citation type="journal article" date="2014" name="Int. J. Syst. Evol. Microbiol.">
        <title>Nocardia vulneris sp. nov., isolated from wounds of human patients in North America.</title>
        <authorList>
            <person name="Lasker B.A."/>
            <person name="Bell M."/>
            <person name="Klenk H.P."/>
            <person name="Sproer C."/>
            <person name="Schumann C."/>
            <person name="Schumann P."/>
            <person name="Brown J.M."/>
        </authorList>
    </citation>
    <scope>NUCLEOTIDE SEQUENCE [LARGE SCALE GENOMIC DNA]</scope>
    <source>
        <strain evidence="2 3">W9851</strain>
    </source>
</reference>
<dbReference type="Proteomes" id="UP000031364">
    <property type="component" value="Unassembled WGS sequence"/>
</dbReference>
<name>A0ABR4Z7M0_9NOCA</name>
<organism evidence="2 3">
    <name type="scientific">Nocardia vulneris</name>
    <dbReference type="NCBI Taxonomy" id="1141657"/>
    <lineage>
        <taxon>Bacteria</taxon>
        <taxon>Bacillati</taxon>
        <taxon>Actinomycetota</taxon>
        <taxon>Actinomycetes</taxon>
        <taxon>Mycobacteriales</taxon>
        <taxon>Nocardiaceae</taxon>
        <taxon>Nocardia</taxon>
    </lineage>
</organism>
<dbReference type="EMBL" id="JNFP01000051">
    <property type="protein sequence ID" value="KIA61139.1"/>
    <property type="molecule type" value="Genomic_DNA"/>
</dbReference>
<sequence>MSIVAKDGLRKEWVSIFRVERDEGIDAVGALNWTHSSGSHLEQRMPGRFGDRRVEIVPVLGPEDDVYAMHLWIGDTSADAPQPRPAAGLRFNLGELQIQQRLESWLMSTNDASAWKGIRSPGEIFRKVLRFDDIPRLIEIANAPTPDAQFESSLCILHDDGHLMNWQIMARGRNDERHVGVRALTHDVTDIDPPVVGPFETLRLADEDATDGPAAALLAFPARSGPPTISSWIGKVPTWIDWQRDGDTALIHPDSWTALRRTQAMLEPACPTIEITTRARIRANTDTGWQPVDITSSRYPGEVGRILHIIRITKADGNSNPQQP</sequence>
<protein>
    <recommendedName>
        <fullName evidence="1">Rv3651-like N-terminal domain-containing protein</fullName>
    </recommendedName>
</protein>
<evidence type="ECO:0000313" key="2">
    <source>
        <dbReference type="EMBL" id="KIA61139.1"/>
    </source>
</evidence>
<comment type="caution">
    <text evidence="2">The sequence shown here is derived from an EMBL/GenBank/DDBJ whole genome shotgun (WGS) entry which is preliminary data.</text>
</comment>
<gene>
    <name evidence="2" type="ORF">FG87_33005</name>
</gene>
<dbReference type="Pfam" id="PF18007">
    <property type="entry name" value="Rv3651-like_N"/>
    <property type="match status" value="1"/>
</dbReference>
<evidence type="ECO:0000259" key="1">
    <source>
        <dbReference type="Pfam" id="PF18007"/>
    </source>
</evidence>
<accession>A0ABR4Z7M0</accession>
<evidence type="ECO:0000313" key="3">
    <source>
        <dbReference type="Proteomes" id="UP000031364"/>
    </source>
</evidence>